<protein>
    <submittedName>
        <fullName evidence="1">Uncharacterized protein</fullName>
    </submittedName>
</protein>
<comment type="caution">
    <text evidence="1">The sequence shown here is derived from an EMBL/GenBank/DDBJ whole genome shotgun (WGS) entry which is preliminary data.</text>
</comment>
<organism evidence="1">
    <name type="scientific">bioreactor metagenome</name>
    <dbReference type="NCBI Taxonomy" id="1076179"/>
    <lineage>
        <taxon>unclassified sequences</taxon>
        <taxon>metagenomes</taxon>
        <taxon>ecological metagenomes</taxon>
    </lineage>
</organism>
<proteinExistence type="predicted"/>
<sequence length="114" mass="13456">MVAEFGTKLIPSQGEGCNPHTCHLPQRQVFIFVLHQYHTIMGNLLYKGFVRLFVEIFVKVFQINLYSRFKKAQAGFEHKHFLCSDIQTVFRKLSIFHSPFHDIYGLYYIFGHQD</sequence>
<dbReference type="EMBL" id="VSSQ01008654">
    <property type="protein sequence ID" value="MPM39474.1"/>
    <property type="molecule type" value="Genomic_DNA"/>
</dbReference>
<accession>A0A644ZP96</accession>
<reference evidence="1" key="1">
    <citation type="submission" date="2019-08" db="EMBL/GenBank/DDBJ databases">
        <authorList>
            <person name="Kucharzyk K."/>
            <person name="Murdoch R.W."/>
            <person name="Higgins S."/>
            <person name="Loffler F."/>
        </authorList>
    </citation>
    <scope>NUCLEOTIDE SEQUENCE</scope>
</reference>
<gene>
    <name evidence="1" type="ORF">SDC9_86107</name>
</gene>
<evidence type="ECO:0000313" key="1">
    <source>
        <dbReference type="EMBL" id="MPM39474.1"/>
    </source>
</evidence>
<name>A0A644ZP96_9ZZZZ</name>
<dbReference type="AlphaFoldDB" id="A0A644ZP96"/>